<gene>
    <name evidence="2" type="ORF">IW261DRAFT_1551116</name>
</gene>
<dbReference type="InterPro" id="IPR041679">
    <property type="entry name" value="DNA2/NAM7-like_C"/>
</dbReference>
<protein>
    <submittedName>
        <fullName evidence="2">AAA domain-containing protein</fullName>
    </submittedName>
</protein>
<proteinExistence type="predicted"/>
<evidence type="ECO:0000259" key="1">
    <source>
        <dbReference type="Pfam" id="PF13087"/>
    </source>
</evidence>
<keyword evidence="3" id="KW-1185">Reference proteome</keyword>
<dbReference type="Gene3D" id="3.40.50.300">
    <property type="entry name" value="P-loop containing nucleotide triphosphate hydrolases"/>
    <property type="match status" value="1"/>
</dbReference>
<evidence type="ECO:0000313" key="3">
    <source>
        <dbReference type="Proteomes" id="UP001175227"/>
    </source>
</evidence>
<accession>A0AA39PAT0</accession>
<evidence type="ECO:0000313" key="2">
    <source>
        <dbReference type="EMBL" id="KAK0479978.1"/>
    </source>
</evidence>
<reference evidence="2" key="1">
    <citation type="submission" date="2023-06" db="EMBL/GenBank/DDBJ databases">
        <authorList>
            <consortium name="Lawrence Berkeley National Laboratory"/>
            <person name="Ahrendt S."/>
            <person name="Sahu N."/>
            <person name="Indic B."/>
            <person name="Wong-Bajracharya J."/>
            <person name="Merenyi Z."/>
            <person name="Ke H.-M."/>
            <person name="Monk M."/>
            <person name="Kocsube S."/>
            <person name="Drula E."/>
            <person name="Lipzen A."/>
            <person name="Balint B."/>
            <person name="Henrissat B."/>
            <person name="Andreopoulos B."/>
            <person name="Martin F.M."/>
            <person name="Harder C.B."/>
            <person name="Rigling D."/>
            <person name="Ford K.L."/>
            <person name="Foster G.D."/>
            <person name="Pangilinan J."/>
            <person name="Papanicolaou A."/>
            <person name="Barry K."/>
            <person name="LaButti K."/>
            <person name="Viragh M."/>
            <person name="Koriabine M."/>
            <person name="Yan M."/>
            <person name="Riley R."/>
            <person name="Champramary S."/>
            <person name="Plett K.L."/>
            <person name="Tsai I.J."/>
            <person name="Slot J."/>
            <person name="Sipos G."/>
            <person name="Plett J."/>
            <person name="Nagy L.G."/>
            <person name="Grigoriev I.V."/>
        </authorList>
    </citation>
    <scope>NUCLEOTIDE SEQUENCE</scope>
    <source>
        <strain evidence="2">ICMP 16352</strain>
    </source>
</reference>
<sequence length="217" mass="24659">MYLQDFPHYGRSVLLEMINSAFLLNIQYRMPPQLGDFISQAVYESKLRSNPLHPIKNDIIACHFVDVINGREKSGGSTSFINDAEAAVAIQLANHLQEREMDYRIITPYDGQTNKILDDMKKTDGLKWEDKCFNVDSFQGNEEDYIVISLVRSHSIGFLKNLRRINVMLTRCKKGMYILTSHKFMDGAGAESLAGELAEHVGKEAWLTVEDVKQGKI</sequence>
<dbReference type="Pfam" id="PF13087">
    <property type="entry name" value="AAA_12"/>
    <property type="match status" value="1"/>
</dbReference>
<dbReference type="InterPro" id="IPR027417">
    <property type="entry name" value="P-loop_NTPase"/>
</dbReference>
<feature type="domain" description="DNA2/NAM7 helicase-like C-terminal" evidence="1">
    <location>
        <begin position="19"/>
        <end position="182"/>
    </location>
</feature>
<dbReference type="InterPro" id="IPR045055">
    <property type="entry name" value="DNA2/NAM7-like"/>
</dbReference>
<name>A0AA39PAT0_9AGAR</name>
<comment type="caution">
    <text evidence="2">The sequence shown here is derived from an EMBL/GenBank/DDBJ whole genome shotgun (WGS) entry which is preliminary data.</text>
</comment>
<dbReference type="PANTHER" id="PTHR10887:SF495">
    <property type="entry name" value="HELICASE SENATAXIN ISOFORM X1-RELATED"/>
    <property type="match status" value="1"/>
</dbReference>
<dbReference type="AlphaFoldDB" id="A0AA39PAT0"/>
<dbReference type="EMBL" id="JAUEPR010000010">
    <property type="protein sequence ID" value="KAK0479978.1"/>
    <property type="molecule type" value="Genomic_DNA"/>
</dbReference>
<dbReference type="CDD" id="cd18808">
    <property type="entry name" value="SF1_C_Upf1"/>
    <property type="match status" value="1"/>
</dbReference>
<dbReference type="PANTHER" id="PTHR10887">
    <property type="entry name" value="DNA2/NAM7 HELICASE FAMILY"/>
    <property type="match status" value="1"/>
</dbReference>
<dbReference type="Proteomes" id="UP001175227">
    <property type="component" value="Unassembled WGS sequence"/>
</dbReference>
<dbReference type="SUPFAM" id="SSF52540">
    <property type="entry name" value="P-loop containing nucleoside triphosphate hydrolases"/>
    <property type="match status" value="1"/>
</dbReference>
<organism evidence="2 3">
    <name type="scientific">Armillaria novae-zelandiae</name>
    <dbReference type="NCBI Taxonomy" id="153914"/>
    <lineage>
        <taxon>Eukaryota</taxon>
        <taxon>Fungi</taxon>
        <taxon>Dikarya</taxon>
        <taxon>Basidiomycota</taxon>
        <taxon>Agaricomycotina</taxon>
        <taxon>Agaricomycetes</taxon>
        <taxon>Agaricomycetidae</taxon>
        <taxon>Agaricales</taxon>
        <taxon>Marasmiineae</taxon>
        <taxon>Physalacriaceae</taxon>
        <taxon>Armillaria</taxon>
    </lineage>
</organism>
<dbReference type="InterPro" id="IPR047187">
    <property type="entry name" value="SF1_C_Upf1"/>
</dbReference>